<dbReference type="InterPro" id="IPR010879">
    <property type="entry name" value="DUF1508"/>
</dbReference>
<reference evidence="2 3" key="1">
    <citation type="submission" date="2021-01" db="EMBL/GenBank/DDBJ databases">
        <title>Genome sequencing of Joostella atrarenae M1-2 (= KCTC 23194).</title>
        <authorList>
            <person name="Zakaria M.R."/>
            <person name="Lam M.Q."/>
            <person name="Chong C.S."/>
        </authorList>
    </citation>
    <scope>NUCLEOTIDE SEQUENCE [LARGE SCALE GENOMIC DNA]</scope>
    <source>
        <strain evidence="2 3">M1-2</strain>
    </source>
</reference>
<dbReference type="RefSeq" id="WP_236958097.1">
    <property type="nucleotide sequence ID" value="NZ_JAETXX010000002.1"/>
</dbReference>
<dbReference type="Proteomes" id="UP000829517">
    <property type="component" value="Unassembled WGS sequence"/>
</dbReference>
<proteinExistence type="predicted"/>
<comment type="caution">
    <text evidence="2">The sequence shown here is derived from an EMBL/GenBank/DDBJ whole genome shotgun (WGS) entry which is preliminary data.</text>
</comment>
<name>A0ABS9J1A4_9FLAO</name>
<evidence type="ECO:0000313" key="3">
    <source>
        <dbReference type="Proteomes" id="UP000829517"/>
    </source>
</evidence>
<organism evidence="2 3">
    <name type="scientific">Joostella atrarenae</name>
    <dbReference type="NCBI Taxonomy" id="679257"/>
    <lineage>
        <taxon>Bacteria</taxon>
        <taxon>Pseudomonadati</taxon>
        <taxon>Bacteroidota</taxon>
        <taxon>Flavobacteriia</taxon>
        <taxon>Flavobacteriales</taxon>
        <taxon>Flavobacteriaceae</taxon>
        <taxon>Joostella</taxon>
    </lineage>
</organism>
<dbReference type="PANTHER" id="PTHR40606:SF1">
    <property type="entry name" value="UPF0339 PROTEIN YEGP"/>
    <property type="match status" value="1"/>
</dbReference>
<feature type="domain" description="DUF1508" evidence="1">
    <location>
        <begin position="9"/>
        <end position="48"/>
    </location>
</feature>
<feature type="domain" description="DUF1508" evidence="1">
    <location>
        <begin position="59"/>
        <end position="104"/>
    </location>
</feature>
<keyword evidence="3" id="KW-1185">Reference proteome</keyword>
<gene>
    <name evidence="2" type="ORF">JM658_04775</name>
</gene>
<dbReference type="Pfam" id="PF07411">
    <property type="entry name" value="DUF1508"/>
    <property type="match status" value="2"/>
</dbReference>
<dbReference type="SUPFAM" id="SSF160113">
    <property type="entry name" value="YegP-like"/>
    <property type="match status" value="2"/>
</dbReference>
<protein>
    <submittedName>
        <fullName evidence="2">YegP family protein</fullName>
    </submittedName>
</protein>
<dbReference type="Gene3D" id="2.30.29.80">
    <property type="match status" value="1"/>
</dbReference>
<evidence type="ECO:0000259" key="1">
    <source>
        <dbReference type="Pfam" id="PF07411"/>
    </source>
</evidence>
<dbReference type="EMBL" id="JAETXX010000002">
    <property type="protein sequence ID" value="MCF8714135.1"/>
    <property type="molecule type" value="Genomic_DNA"/>
</dbReference>
<evidence type="ECO:0000313" key="2">
    <source>
        <dbReference type="EMBL" id="MCF8714135.1"/>
    </source>
</evidence>
<dbReference type="PANTHER" id="PTHR40606">
    <property type="match status" value="1"/>
</dbReference>
<dbReference type="InterPro" id="IPR036913">
    <property type="entry name" value="YegP-like_sf"/>
</dbReference>
<sequence>MFKIFFNKKNNNFYFHLCNSDGKLIFISKNYSDKDDLDSDINIIINNSIASYERKTTVDGKFYFIIKNNGGISIGKSGSYSSEAGMNNSINTIKNSMKKAIIKDLQ</sequence>
<accession>A0ABS9J1A4</accession>
<dbReference type="InterPro" id="IPR051141">
    <property type="entry name" value="UPF0339_domain"/>
</dbReference>